<dbReference type="GO" id="GO:0070677">
    <property type="term" value="F:rRNA (cytosine-2'-O-)-methyltransferase activity"/>
    <property type="evidence" value="ECO:0007669"/>
    <property type="project" value="UniProtKB-UniRule"/>
</dbReference>
<proteinExistence type="inferred from homology"/>
<keyword evidence="1 6" id="KW-0963">Cytoplasm</keyword>
<dbReference type="PANTHER" id="PTHR46111">
    <property type="entry name" value="RIBOSOMAL RNA SMALL SUBUNIT METHYLTRANSFERASE I"/>
    <property type="match status" value="1"/>
</dbReference>
<dbReference type="EC" id="2.1.1.198" evidence="6"/>
<dbReference type="NCBIfam" id="TIGR00096">
    <property type="entry name" value="16S rRNA (cytidine(1402)-2'-O)-methyltransferase"/>
    <property type="match status" value="1"/>
</dbReference>
<dbReference type="InterPro" id="IPR018063">
    <property type="entry name" value="SAM_MeTrfase_RsmI_CS"/>
</dbReference>
<dbReference type="InterPro" id="IPR000878">
    <property type="entry name" value="4pyrrol_Mease"/>
</dbReference>
<feature type="domain" description="RsmI HTH" evidence="9">
    <location>
        <begin position="253"/>
        <end position="297"/>
    </location>
</feature>
<gene>
    <name evidence="6" type="primary">rsmI</name>
    <name evidence="10" type="ordered locus">Lcho_1640</name>
</gene>
<reference evidence="10 11" key="1">
    <citation type="submission" date="2008-03" db="EMBL/GenBank/DDBJ databases">
        <title>Complete sequence of Leptothrix cholodnii SP-6.</title>
        <authorList>
            <consortium name="US DOE Joint Genome Institute"/>
            <person name="Copeland A."/>
            <person name="Lucas S."/>
            <person name="Lapidus A."/>
            <person name="Glavina del Rio T."/>
            <person name="Dalin E."/>
            <person name="Tice H."/>
            <person name="Bruce D."/>
            <person name="Goodwin L."/>
            <person name="Pitluck S."/>
            <person name="Chertkov O."/>
            <person name="Brettin T."/>
            <person name="Detter J.C."/>
            <person name="Han C."/>
            <person name="Kuske C.R."/>
            <person name="Schmutz J."/>
            <person name="Larimer F."/>
            <person name="Land M."/>
            <person name="Hauser L."/>
            <person name="Kyrpides N."/>
            <person name="Lykidis A."/>
            <person name="Emerson D."/>
            <person name="Richardson P."/>
        </authorList>
    </citation>
    <scope>NUCLEOTIDE SEQUENCE [LARGE SCALE GENOMIC DNA]</scope>
    <source>
        <strain evidence="11">ATCC 51168 / LMG 8142 / SP-6</strain>
    </source>
</reference>
<accession>B1XXC6</accession>
<comment type="similarity">
    <text evidence="6">Belongs to the methyltransferase superfamily. RsmI family.</text>
</comment>
<evidence type="ECO:0000256" key="3">
    <source>
        <dbReference type="ARBA" id="ARBA00022603"/>
    </source>
</evidence>
<keyword evidence="3 6" id="KW-0489">Methyltransferase</keyword>
<dbReference type="AlphaFoldDB" id="B1XXC6"/>
<dbReference type="InterPro" id="IPR008189">
    <property type="entry name" value="rRNA_ssu_MeTfrase_I"/>
</dbReference>
<sequence length="354" mass="36949">MLQAAAAACAGQQHPASTLYVVATPIGNLADMTLRAIHVLSLVDAVACEDTRVTAVLLQRLGLHKPLLALHQHNEDDATPAVVARLARGERVAYVSDAGTPAVSDPGARLVAGVHAAGWRVLPLPGASSVVTALSAAGDAQGSGFRFIGFLPPKAQARQQALRALADERASVVIFEAPHRIEALAQALADELGARTLTVCRELTKQFESIHTLAAADWPAWLAADDDRRRGEFVVVLHGLGHDDLADETELAARSTALDAWLQALLDVMPLKQAVALAATASGVPRNTLYQRALVLRADRPGPADDADDIEPGAAAAARVDAGEGHDVGAPAPSGGVLLSSSQPLLPRRKAARR</sequence>
<organism evidence="10 11">
    <name type="scientific">Leptothrix cholodnii (strain ATCC 51168 / LMG 8142 / SP-6)</name>
    <name type="common">Leptothrix discophora (strain SP-6)</name>
    <dbReference type="NCBI Taxonomy" id="395495"/>
    <lineage>
        <taxon>Bacteria</taxon>
        <taxon>Pseudomonadati</taxon>
        <taxon>Pseudomonadota</taxon>
        <taxon>Betaproteobacteria</taxon>
        <taxon>Burkholderiales</taxon>
        <taxon>Sphaerotilaceae</taxon>
        <taxon>Leptothrix</taxon>
    </lineage>
</organism>
<dbReference type="GO" id="GO:0005737">
    <property type="term" value="C:cytoplasm"/>
    <property type="evidence" value="ECO:0007669"/>
    <property type="project" value="UniProtKB-SubCell"/>
</dbReference>
<evidence type="ECO:0000259" key="8">
    <source>
        <dbReference type="Pfam" id="PF00590"/>
    </source>
</evidence>
<dbReference type="InterPro" id="IPR053910">
    <property type="entry name" value="RsmI_HTH"/>
</dbReference>
<dbReference type="PIRSF" id="PIRSF005917">
    <property type="entry name" value="MTase_YraL"/>
    <property type="match status" value="1"/>
</dbReference>
<evidence type="ECO:0000256" key="2">
    <source>
        <dbReference type="ARBA" id="ARBA00022552"/>
    </source>
</evidence>
<dbReference type="InterPro" id="IPR014776">
    <property type="entry name" value="4pyrrole_Mease_sub2"/>
</dbReference>
<evidence type="ECO:0000313" key="10">
    <source>
        <dbReference type="EMBL" id="ACB33907.1"/>
    </source>
</evidence>
<dbReference type="HOGENOM" id="CLU_044779_2_0_4"/>
<dbReference type="PANTHER" id="PTHR46111:SF1">
    <property type="entry name" value="RIBOSOMAL RNA SMALL SUBUNIT METHYLTRANSFERASE I"/>
    <property type="match status" value="1"/>
</dbReference>
<evidence type="ECO:0000256" key="7">
    <source>
        <dbReference type="SAM" id="MobiDB-lite"/>
    </source>
</evidence>
<keyword evidence="2 6" id="KW-0698">rRNA processing</keyword>
<keyword evidence="11" id="KW-1185">Reference proteome</keyword>
<comment type="catalytic activity">
    <reaction evidence="6">
        <text>cytidine(1402) in 16S rRNA + S-adenosyl-L-methionine = 2'-O-methylcytidine(1402) in 16S rRNA + S-adenosyl-L-homocysteine + H(+)</text>
        <dbReference type="Rhea" id="RHEA:42924"/>
        <dbReference type="Rhea" id="RHEA-COMP:10285"/>
        <dbReference type="Rhea" id="RHEA-COMP:10286"/>
        <dbReference type="ChEBI" id="CHEBI:15378"/>
        <dbReference type="ChEBI" id="CHEBI:57856"/>
        <dbReference type="ChEBI" id="CHEBI:59789"/>
        <dbReference type="ChEBI" id="CHEBI:74495"/>
        <dbReference type="ChEBI" id="CHEBI:82748"/>
        <dbReference type="EC" id="2.1.1.198"/>
    </reaction>
</comment>
<feature type="domain" description="Tetrapyrrole methylase" evidence="8">
    <location>
        <begin position="18"/>
        <end position="211"/>
    </location>
</feature>
<dbReference type="Gene3D" id="3.40.1010.10">
    <property type="entry name" value="Cobalt-precorrin-4 Transmethylase, Domain 1"/>
    <property type="match status" value="1"/>
</dbReference>
<feature type="region of interest" description="Disordered" evidence="7">
    <location>
        <begin position="301"/>
        <end position="354"/>
    </location>
</feature>
<dbReference type="FunFam" id="3.40.1010.10:FF:000007">
    <property type="entry name" value="Ribosomal RNA small subunit methyltransferase I"/>
    <property type="match status" value="1"/>
</dbReference>
<comment type="subcellular location">
    <subcellularLocation>
        <location evidence="6">Cytoplasm</location>
    </subcellularLocation>
</comment>
<dbReference type="SUPFAM" id="SSF53790">
    <property type="entry name" value="Tetrapyrrole methylase"/>
    <property type="match status" value="1"/>
</dbReference>
<dbReference type="Pfam" id="PF23016">
    <property type="entry name" value="RsmI_C"/>
    <property type="match status" value="1"/>
</dbReference>
<dbReference type="eggNOG" id="COG0313">
    <property type="taxonomic scope" value="Bacteria"/>
</dbReference>
<dbReference type="HAMAP" id="MF_01877">
    <property type="entry name" value="16SrRNA_methyltr_I"/>
    <property type="match status" value="1"/>
</dbReference>
<protein>
    <recommendedName>
        <fullName evidence="6">Ribosomal RNA small subunit methyltransferase I</fullName>
        <ecNumber evidence="6">2.1.1.198</ecNumber>
    </recommendedName>
    <alternativeName>
        <fullName evidence="6">16S rRNA 2'-O-ribose C1402 methyltransferase</fullName>
    </alternativeName>
    <alternativeName>
        <fullName evidence="6">rRNA (cytidine-2'-O-)-methyltransferase RsmI</fullName>
    </alternativeName>
</protein>
<dbReference type="STRING" id="395495.Lcho_1640"/>
<dbReference type="InterPro" id="IPR014777">
    <property type="entry name" value="4pyrrole_Mease_sub1"/>
</dbReference>
<dbReference type="InterPro" id="IPR035996">
    <property type="entry name" value="4pyrrol_Methylase_sf"/>
</dbReference>
<evidence type="ECO:0000256" key="5">
    <source>
        <dbReference type="ARBA" id="ARBA00022691"/>
    </source>
</evidence>
<keyword evidence="4 6" id="KW-0808">Transferase</keyword>
<dbReference type="CDD" id="cd11648">
    <property type="entry name" value="RsmI"/>
    <property type="match status" value="1"/>
</dbReference>
<evidence type="ECO:0000313" key="11">
    <source>
        <dbReference type="Proteomes" id="UP000001693"/>
    </source>
</evidence>
<dbReference type="KEGG" id="lch:Lcho_1640"/>
<feature type="compositionally biased region" description="Low complexity" evidence="7">
    <location>
        <begin position="333"/>
        <end position="346"/>
    </location>
</feature>
<dbReference type="Pfam" id="PF00590">
    <property type="entry name" value="TP_methylase"/>
    <property type="match status" value="1"/>
</dbReference>
<evidence type="ECO:0000259" key="9">
    <source>
        <dbReference type="Pfam" id="PF23016"/>
    </source>
</evidence>
<keyword evidence="5 6" id="KW-0949">S-adenosyl-L-methionine</keyword>
<comment type="function">
    <text evidence="6">Catalyzes the 2'-O-methylation of the ribose of cytidine 1402 (C1402) in 16S rRNA.</text>
</comment>
<dbReference type="Proteomes" id="UP000001693">
    <property type="component" value="Chromosome"/>
</dbReference>
<name>B1XXC6_LEPCP</name>
<evidence type="ECO:0000256" key="4">
    <source>
        <dbReference type="ARBA" id="ARBA00022679"/>
    </source>
</evidence>
<dbReference type="PROSITE" id="PS01296">
    <property type="entry name" value="RSMI"/>
    <property type="match status" value="1"/>
</dbReference>
<dbReference type="EMBL" id="CP001013">
    <property type="protein sequence ID" value="ACB33907.1"/>
    <property type="molecule type" value="Genomic_DNA"/>
</dbReference>
<evidence type="ECO:0000256" key="6">
    <source>
        <dbReference type="HAMAP-Rule" id="MF_01877"/>
    </source>
</evidence>
<evidence type="ECO:0000256" key="1">
    <source>
        <dbReference type="ARBA" id="ARBA00022490"/>
    </source>
</evidence>
<dbReference type="Gene3D" id="3.30.950.10">
    <property type="entry name" value="Methyltransferase, Cobalt-precorrin-4 Transmethylase, Domain 2"/>
    <property type="match status" value="1"/>
</dbReference>